<reference evidence="2 3" key="1">
    <citation type="submission" date="2023-01" db="EMBL/GenBank/DDBJ databases">
        <title>Analysis of 21 Apiospora genomes using comparative genomics revels a genus with tremendous synthesis potential of carbohydrate active enzymes and secondary metabolites.</title>
        <authorList>
            <person name="Sorensen T."/>
        </authorList>
    </citation>
    <scope>NUCLEOTIDE SEQUENCE [LARGE SCALE GENOMIC DNA]</scope>
    <source>
        <strain evidence="2 3">CBS 33761</strain>
    </source>
</reference>
<evidence type="ECO:0000313" key="2">
    <source>
        <dbReference type="EMBL" id="KAK8029966.1"/>
    </source>
</evidence>
<feature type="compositionally biased region" description="Polar residues" evidence="1">
    <location>
        <begin position="326"/>
        <end position="351"/>
    </location>
</feature>
<feature type="region of interest" description="Disordered" evidence="1">
    <location>
        <begin position="382"/>
        <end position="425"/>
    </location>
</feature>
<organism evidence="2 3">
    <name type="scientific">Apiospora rasikravindrae</name>
    <dbReference type="NCBI Taxonomy" id="990691"/>
    <lineage>
        <taxon>Eukaryota</taxon>
        <taxon>Fungi</taxon>
        <taxon>Dikarya</taxon>
        <taxon>Ascomycota</taxon>
        <taxon>Pezizomycotina</taxon>
        <taxon>Sordariomycetes</taxon>
        <taxon>Xylariomycetidae</taxon>
        <taxon>Amphisphaeriales</taxon>
        <taxon>Apiosporaceae</taxon>
        <taxon>Apiospora</taxon>
    </lineage>
</organism>
<name>A0ABR1SDN3_9PEZI</name>
<keyword evidence="3" id="KW-1185">Reference proteome</keyword>
<gene>
    <name evidence="2" type="ORF">PG993_011257</name>
</gene>
<evidence type="ECO:0000256" key="1">
    <source>
        <dbReference type="SAM" id="MobiDB-lite"/>
    </source>
</evidence>
<proteinExistence type="predicted"/>
<comment type="caution">
    <text evidence="2">The sequence shown here is derived from an EMBL/GenBank/DDBJ whole genome shotgun (WGS) entry which is preliminary data.</text>
</comment>
<protein>
    <submittedName>
        <fullName evidence="2">Uncharacterized protein</fullName>
    </submittedName>
</protein>
<dbReference type="EMBL" id="JAQQWK010000010">
    <property type="protein sequence ID" value="KAK8029966.1"/>
    <property type="molecule type" value="Genomic_DNA"/>
</dbReference>
<accession>A0ABR1SDN3</accession>
<feature type="compositionally biased region" description="Pro residues" evidence="1">
    <location>
        <begin position="296"/>
        <end position="317"/>
    </location>
</feature>
<sequence>MANQLKANGGVDAQFVHDFMAKFGADLGNTLTPQQMIDLSLAWASFWVRVRTRSVISTARDDFRHATWATTDYITKRYRAIVQLNNEIVHQPNMAGDLMLAPVTAIVNGDGDPALQTVFEKVYRLSREDALDLLRYAQEETASKLPTDAAKLFSHMANWLDEFFSWRNNVSSTIRAKSQTKALRSDIANLDPQVDTAIGVMCRLINEFKTSGADTARVNRNWATLNQSLGPINRTITSLTNAHALHTDAKWRNDTVRKAARSFPTKTAVEMQTPPWLPSMLHLRPQARTQVFQQPPQQPPKQPQQLPQFPPQFPPQQQPIYNFPQNTGFANNPYQQSTNNLFPPNTGFPSNLYQQQPPTNFPPFTDFNQAYTQYSKFGAQGPNPGFDPNPPIYGGAGKKRTRTKTSDEGQLKRSHWSGDLEPQDFEPLAFKKRKVDDI</sequence>
<dbReference type="Proteomes" id="UP001444661">
    <property type="component" value="Unassembled WGS sequence"/>
</dbReference>
<evidence type="ECO:0000313" key="3">
    <source>
        <dbReference type="Proteomes" id="UP001444661"/>
    </source>
</evidence>
<feature type="region of interest" description="Disordered" evidence="1">
    <location>
        <begin position="291"/>
        <end position="351"/>
    </location>
</feature>